<dbReference type="InterPro" id="IPR028098">
    <property type="entry name" value="Glyco_trans_4-like_N"/>
</dbReference>
<accession>A0A1T4LW08</accession>
<dbReference type="STRING" id="180163.SAMN02745174_00987"/>
<organism evidence="3 4">
    <name type="scientific">Cetobacterium ceti</name>
    <dbReference type="NCBI Taxonomy" id="180163"/>
    <lineage>
        <taxon>Bacteria</taxon>
        <taxon>Fusobacteriati</taxon>
        <taxon>Fusobacteriota</taxon>
        <taxon>Fusobacteriia</taxon>
        <taxon>Fusobacteriales</taxon>
        <taxon>Fusobacteriaceae</taxon>
        <taxon>Cetobacterium</taxon>
    </lineage>
</organism>
<dbReference type="Proteomes" id="UP000191153">
    <property type="component" value="Unassembled WGS sequence"/>
</dbReference>
<reference evidence="3 4" key="1">
    <citation type="submission" date="2017-02" db="EMBL/GenBank/DDBJ databases">
        <authorList>
            <person name="Peterson S.W."/>
        </authorList>
    </citation>
    <scope>NUCLEOTIDE SEQUENCE [LARGE SCALE GENOMIC DNA]</scope>
    <source>
        <strain evidence="3 4">ATCC 700028</strain>
    </source>
</reference>
<dbReference type="Pfam" id="PF13439">
    <property type="entry name" value="Glyco_transf_4"/>
    <property type="match status" value="1"/>
</dbReference>
<dbReference type="InterPro" id="IPR050194">
    <property type="entry name" value="Glycosyltransferase_grp1"/>
</dbReference>
<gene>
    <name evidence="3" type="ORF">SAMN02745174_00987</name>
</gene>
<evidence type="ECO:0000313" key="3">
    <source>
        <dbReference type="EMBL" id="SJZ58837.1"/>
    </source>
</evidence>
<evidence type="ECO:0000259" key="2">
    <source>
        <dbReference type="Pfam" id="PF13439"/>
    </source>
</evidence>
<dbReference type="AlphaFoldDB" id="A0A1T4LW08"/>
<dbReference type="PANTHER" id="PTHR45947:SF3">
    <property type="entry name" value="SULFOQUINOVOSYL TRANSFERASE SQD2"/>
    <property type="match status" value="1"/>
</dbReference>
<dbReference type="GO" id="GO:0016757">
    <property type="term" value="F:glycosyltransferase activity"/>
    <property type="evidence" value="ECO:0007669"/>
    <property type="project" value="InterPro"/>
</dbReference>
<proteinExistence type="predicted"/>
<dbReference type="SUPFAM" id="SSF53756">
    <property type="entry name" value="UDP-Glycosyltransferase/glycogen phosphorylase"/>
    <property type="match status" value="1"/>
</dbReference>
<evidence type="ECO:0000313" key="4">
    <source>
        <dbReference type="Proteomes" id="UP000191153"/>
    </source>
</evidence>
<feature type="domain" description="Glycosyl transferase family 1" evidence="1">
    <location>
        <begin position="185"/>
        <end position="324"/>
    </location>
</feature>
<dbReference type="Pfam" id="PF00534">
    <property type="entry name" value="Glycos_transf_1"/>
    <property type="match status" value="1"/>
</dbReference>
<sequence>MEKEILHVVESFGGGVYDFIVSLVNELPEFKHTILYGKRENFKKNLEEDFKNNINFILWENAHREINLKKDFLAGKELYKILSKKNYDKIHLHSSKAGFIGRVVGKLKNQTNKIIYTTHGISFLRKDVSKIKNNLFIVLEKLGMYLGGEVIACSKSEADFMIEKGIKKTKYIFNGINILDIKDIKDKEKKDEITIVTIGRITEAKNPKLFNKIAKKFIENKKIKFKWIGDGELREELNSPNIKITGWKEKREVIEEAKEGDIYLSTSLWEGLPLSVLEGMSLKLPVILSNCVGNIDLVKNNQNGYIFSGCDEGVRAIRSLLGEDLKVKGSESRRIVEKLSVDNMKKEYRKYYLYENKGMENYEISNS</sequence>
<evidence type="ECO:0000259" key="1">
    <source>
        <dbReference type="Pfam" id="PF00534"/>
    </source>
</evidence>
<feature type="domain" description="Glycosyltransferase subfamily 4-like N-terminal" evidence="2">
    <location>
        <begin position="14"/>
        <end position="177"/>
    </location>
</feature>
<dbReference type="RefSeq" id="WP_078693502.1">
    <property type="nucleotide sequence ID" value="NZ_FUWX01000007.1"/>
</dbReference>
<dbReference type="OrthoDB" id="9772485at2"/>
<dbReference type="EMBL" id="FUWX01000007">
    <property type="protein sequence ID" value="SJZ58837.1"/>
    <property type="molecule type" value="Genomic_DNA"/>
</dbReference>
<dbReference type="Gene3D" id="3.40.50.2000">
    <property type="entry name" value="Glycogen Phosphorylase B"/>
    <property type="match status" value="2"/>
</dbReference>
<dbReference type="InterPro" id="IPR001296">
    <property type="entry name" value="Glyco_trans_1"/>
</dbReference>
<protein>
    <submittedName>
        <fullName evidence="3">Uncharacterized protein</fullName>
    </submittedName>
</protein>
<dbReference type="PANTHER" id="PTHR45947">
    <property type="entry name" value="SULFOQUINOVOSYL TRANSFERASE SQD2"/>
    <property type="match status" value="1"/>
</dbReference>
<name>A0A1T4LW08_9FUSO</name>
<keyword evidence="4" id="KW-1185">Reference proteome</keyword>